<dbReference type="Proteomes" id="UP001148662">
    <property type="component" value="Unassembled WGS sequence"/>
</dbReference>
<sequence>MKLNRQRDLFRSKDLETPCSRHDLGRSGTWMFFTRNIGTTLLAYGVWHCQQPLAQFSNTRTRLILDLLQLELVKWLDPWSMEPAAVPEIYRVAQSHVLPISAELGAEDIKTETLRVILDYVELIGEKDRRISLSKLSRCHITWSAEDTAPEQPYPAPDLRAVLSDKQDALLLLMRCANEQDGGVEHMYERYLWPAFRLLFDSANVVLRPNEDTQDAASYSHSHPLLFISESPELTDAVRTEMAQAIFPTLQHLIELYGHEEVLPQHCFVYGLHMSRMRMTIFVHLPIPRIMEDDSVRWEFAQLFVVNHFLSFEWRVGCTFDDVFLWRWRLTIALCTIARHVQVLRHVLGISPKGSKSTGNGDIPKDMHPKPYHVPCEVPIQQVVAVPSDWVTPETFDIDTAAFIKKYDITMQLPYQLASLAFHPIRRHLTPMSRTSVLEDHFSTNLDSPDFLHPLHVPRTIINADNSAVVDEEANTRPHFFKARDFLTMTSPRWEDVNIFIANIFAGFSEYAVRWKPIIQYPFDTPIRLPQGYVVDFALAAQTIPPTVEATILRAPSLPLTISGPAVLLGVRSISFEDDGRLITDDETKALTALMEPHLRLFRLLAHQGLVGFPGHDEVGSRLTLFCTYLKRGYVHLLTFSADQTQPFEVVSCVLDSFPLSLDYSSRQDLCDRMRIVMSLFTVQRRIVKICESWRSVCCPADMLLDEHDYIVEVTGVKTPTLTESIPPPDQDHAWWWDLDSGSEDDPEHLGRLVARSMQVVSEWLTTVEPPEREEN</sequence>
<evidence type="ECO:0000313" key="2">
    <source>
        <dbReference type="Proteomes" id="UP001148662"/>
    </source>
</evidence>
<evidence type="ECO:0000313" key="1">
    <source>
        <dbReference type="EMBL" id="KAJ3556293.1"/>
    </source>
</evidence>
<organism evidence="1 2">
    <name type="scientific">Phlebia brevispora</name>
    <dbReference type="NCBI Taxonomy" id="194682"/>
    <lineage>
        <taxon>Eukaryota</taxon>
        <taxon>Fungi</taxon>
        <taxon>Dikarya</taxon>
        <taxon>Basidiomycota</taxon>
        <taxon>Agaricomycotina</taxon>
        <taxon>Agaricomycetes</taxon>
        <taxon>Polyporales</taxon>
        <taxon>Meruliaceae</taxon>
        <taxon>Phlebia</taxon>
    </lineage>
</organism>
<keyword evidence="2" id="KW-1185">Reference proteome</keyword>
<gene>
    <name evidence="1" type="ORF">NM688_g2108</name>
</gene>
<protein>
    <submittedName>
        <fullName evidence="1">Uncharacterized protein</fullName>
    </submittedName>
</protein>
<proteinExistence type="predicted"/>
<dbReference type="EMBL" id="JANHOG010000254">
    <property type="protein sequence ID" value="KAJ3556293.1"/>
    <property type="molecule type" value="Genomic_DNA"/>
</dbReference>
<reference evidence="1" key="1">
    <citation type="submission" date="2022-07" db="EMBL/GenBank/DDBJ databases">
        <title>Genome Sequence of Phlebia brevispora.</title>
        <authorList>
            <person name="Buettner E."/>
        </authorList>
    </citation>
    <scope>NUCLEOTIDE SEQUENCE</scope>
    <source>
        <strain evidence="1">MPL23</strain>
    </source>
</reference>
<accession>A0ACC1T9L5</accession>
<name>A0ACC1T9L5_9APHY</name>
<comment type="caution">
    <text evidence="1">The sequence shown here is derived from an EMBL/GenBank/DDBJ whole genome shotgun (WGS) entry which is preliminary data.</text>
</comment>